<evidence type="ECO:0000256" key="1">
    <source>
        <dbReference type="SAM" id="MobiDB-lite"/>
    </source>
</evidence>
<gene>
    <name evidence="2" type="ORF">Prudu_972S000200</name>
</gene>
<organism evidence="2">
    <name type="scientific">Prunus dulcis</name>
    <name type="common">Almond</name>
    <name type="synonym">Amygdalus dulcis</name>
    <dbReference type="NCBI Taxonomy" id="3755"/>
    <lineage>
        <taxon>Eukaryota</taxon>
        <taxon>Viridiplantae</taxon>
        <taxon>Streptophyta</taxon>
        <taxon>Embryophyta</taxon>
        <taxon>Tracheophyta</taxon>
        <taxon>Spermatophyta</taxon>
        <taxon>Magnoliopsida</taxon>
        <taxon>eudicotyledons</taxon>
        <taxon>Gunneridae</taxon>
        <taxon>Pentapetalae</taxon>
        <taxon>rosids</taxon>
        <taxon>fabids</taxon>
        <taxon>Rosales</taxon>
        <taxon>Rosaceae</taxon>
        <taxon>Amygdaloideae</taxon>
        <taxon>Amygdaleae</taxon>
        <taxon>Prunus</taxon>
    </lineage>
</organism>
<dbReference type="EMBL" id="AP021309">
    <property type="protein sequence ID" value="BBN69491.1"/>
    <property type="molecule type" value="Genomic_DNA"/>
</dbReference>
<protein>
    <submittedName>
        <fullName evidence="2">RmlC-like cupins superfamily protein</fullName>
    </submittedName>
</protein>
<accession>A0A5H2Y1K3</accession>
<feature type="compositionally biased region" description="Polar residues" evidence="1">
    <location>
        <begin position="1"/>
        <end position="13"/>
    </location>
</feature>
<name>A0A5H2Y1K3_PRUDU</name>
<proteinExistence type="predicted"/>
<evidence type="ECO:0000313" key="2">
    <source>
        <dbReference type="EMBL" id="BBN69491.1"/>
    </source>
</evidence>
<reference evidence="2" key="1">
    <citation type="journal article" date="2019" name="Science">
        <title>Mutation of a bHLH transcription factor allowed almond domestication.</title>
        <authorList>
            <person name="Sanchez-Perez R."/>
            <person name="Pavan S."/>
            <person name="Mazzeo R."/>
            <person name="Moldovan C."/>
            <person name="Aiese Cigliano R."/>
            <person name="Del Cueto J."/>
            <person name="Ricciardi F."/>
            <person name="Lotti C."/>
            <person name="Ricciardi L."/>
            <person name="Dicenta F."/>
            <person name="Lopez-Marques R.L."/>
            <person name="Lindberg Moller B."/>
        </authorList>
    </citation>
    <scope>NUCLEOTIDE SEQUENCE</scope>
</reference>
<sequence length="88" mass="9125">MTPKASSPSQPQRVCSIGPFGRSLGDGESGSKFSSPVTESNSQDASLIAFSSYPQCSVAHATLLLCPSFLVSTFPATRNCGAGDARLR</sequence>
<feature type="region of interest" description="Disordered" evidence="1">
    <location>
        <begin position="1"/>
        <end position="39"/>
    </location>
</feature>
<dbReference type="AlphaFoldDB" id="A0A5H2Y1K3"/>